<sequence length="72" mass="8010">MAICEENAKDLAGGYALRGHCVIYTPIVKSTFVDRLDTTLDANRLDSVQLKRHRESSSRRGAAKWDHEHAAG</sequence>
<name>D0P4A7_PHYIT</name>
<evidence type="ECO:0000313" key="2">
    <source>
        <dbReference type="EMBL" id="EEY64553.1"/>
    </source>
</evidence>
<dbReference type="RefSeq" id="XP_002894868.1">
    <property type="nucleotide sequence ID" value="XM_002894822.1"/>
</dbReference>
<evidence type="ECO:0000256" key="1">
    <source>
        <dbReference type="SAM" id="MobiDB-lite"/>
    </source>
</evidence>
<dbReference type="AlphaFoldDB" id="D0P4A7"/>
<evidence type="ECO:0000313" key="3">
    <source>
        <dbReference type="Proteomes" id="UP000006643"/>
    </source>
</evidence>
<dbReference type="InParanoid" id="D0P4A7"/>
<proteinExistence type="predicted"/>
<accession>D0P4A7</accession>
<gene>
    <name evidence="2" type="ORF">PITG_21726</name>
</gene>
<dbReference type="GeneID" id="9477874"/>
<dbReference type="HOGENOM" id="CLU_2727708_0_0_1"/>
<keyword evidence="3" id="KW-1185">Reference proteome</keyword>
<dbReference type="EMBL" id="DS028526">
    <property type="protein sequence ID" value="EEY64553.1"/>
    <property type="molecule type" value="Genomic_DNA"/>
</dbReference>
<organism evidence="2 3">
    <name type="scientific">Phytophthora infestans (strain T30-4)</name>
    <name type="common">Potato late blight agent</name>
    <dbReference type="NCBI Taxonomy" id="403677"/>
    <lineage>
        <taxon>Eukaryota</taxon>
        <taxon>Sar</taxon>
        <taxon>Stramenopiles</taxon>
        <taxon>Oomycota</taxon>
        <taxon>Peronosporomycetes</taxon>
        <taxon>Peronosporales</taxon>
        <taxon>Peronosporaceae</taxon>
        <taxon>Phytophthora</taxon>
    </lineage>
</organism>
<feature type="region of interest" description="Disordered" evidence="1">
    <location>
        <begin position="51"/>
        <end position="72"/>
    </location>
</feature>
<dbReference type="Proteomes" id="UP000006643">
    <property type="component" value="Unassembled WGS sequence"/>
</dbReference>
<feature type="compositionally biased region" description="Basic and acidic residues" evidence="1">
    <location>
        <begin position="55"/>
        <end position="72"/>
    </location>
</feature>
<dbReference type="VEuPathDB" id="FungiDB:PITG_21726"/>
<reference evidence="3" key="1">
    <citation type="journal article" date="2009" name="Nature">
        <title>Genome sequence and analysis of the Irish potato famine pathogen Phytophthora infestans.</title>
        <authorList>
            <consortium name="The Broad Institute Genome Sequencing Platform"/>
            <person name="Haas B.J."/>
            <person name="Kamoun S."/>
            <person name="Zody M.C."/>
            <person name="Jiang R.H."/>
            <person name="Handsaker R.E."/>
            <person name="Cano L.M."/>
            <person name="Grabherr M."/>
            <person name="Kodira C.D."/>
            <person name="Raffaele S."/>
            <person name="Torto-Alalibo T."/>
            <person name="Bozkurt T.O."/>
            <person name="Ah-Fong A.M."/>
            <person name="Alvarado L."/>
            <person name="Anderson V.L."/>
            <person name="Armstrong M.R."/>
            <person name="Avrova A."/>
            <person name="Baxter L."/>
            <person name="Beynon J."/>
            <person name="Boevink P.C."/>
            <person name="Bollmann S.R."/>
            <person name="Bos J.I."/>
            <person name="Bulone V."/>
            <person name="Cai G."/>
            <person name="Cakir C."/>
            <person name="Carrington J.C."/>
            <person name="Chawner M."/>
            <person name="Conti L."/>
            <person name="Costanzo S."/>
            <person name="Ewan R."/>
            <person name="Fahlgren N."/>
            <person name="Fischbach M.A."/>
            <person name="Fugelstad J."/>
            <person name="Gilroy E.M."/>
            <person name="Gnerre S."/>
            <person name="Green P.J."/>
            <person name="Grenville-Briggs L.J."/>
            <person name="Griffith J."/>
            <person name="Grunwald N.J."/>
            <person name="Horn K."/>
            <person name="Horner N.R."/>
            <person name="Hu C.H."/>
            <person name="Huitema E."/>
            <person name="Jeong D.H."/>
            <person name="Jones A.M."/>
            <person name="Jones J.D."/>
            <person name="Jones R.W."/>
            <person name="Karlsson E.K."/>
            <person name="Kunjeti S.G."/>
            <person name="Lamour K."/>
            <person name="Liu Z."/>
            <person name="Ma L."/>
            <person name="Maclean D."/>
            <person name="Chibucos M.C."/>
            <person name="McDonald H."/>
            <person name="McWalters J."/>
            <person name="Meijer H.J."/>
            <person name="Morgan W."/>
            <person name="Morris P.F."/>
            <person name="Munro C.A."/>
            <person name="O'Neill K."/>
            <person name="Ospina-Giraldo M."/>
            <person name="Pinzon A."/>
            <person name="Pritchard L."/>
            <person name="Ramsahoye B."/>
            <person name="Ren Q."/>
            <person name="Restrepo S."/>
            <person name="Roy S."/>
            <person name="Sadanandom A."/>
            <person name="Savidor A."/>
            <person name="Schornack S."/>
            <person name="Schwartz D.C."/>
            <person name="Schumann U.D."/>
            <person name="Schwessinger B."/>
            <person name="Seyer L."/>
            <person name="Sharpe T."/>
            <person name="Silvar C."/>
            <person name="Song J."/>
            <person name="Studholme D.J."/>
            <person name="Sykes S."/>
            <person name="Thines M."/>
            <person name="van de Vondervoort P.J."/>
            <person name="Phuntumart V."/>
            <person name="Wawra S."/>
            <person name="Weide R."/>
            <person name="Win J."/>
            <person name="Young C."/>
            <person name="Zhou S."/>
            <person name="Fry W."/>
            <person name="Meyers B.C."/>
            <person name="van West P."/>
            <person name="Ristaino J."/>
            <person name="Govers F."/>
            <person name="Birch P.R."/>
            <person name="Whisson S.C."/>
            <person name="Judelson H.S."/>
            <person name="Nusbaum C."/>
        </authorList>
    </citation>
    <scope>NUCLEOTIDE SEQUENCE [LARGE SCALE GENOMIC DNA]</scope>
    <source>
        <strain evidence="3">T30-4</strain>
    </source>
</reference>
<dbReference type="KEGG" id="pif:PITG_21726"/>
<dbReference type="OrthoDB" id="10497685at2759"/>
<protein>
    <submittedName>
        <fullName evidence="2">Uncharacterized protein</fullName>
    </submittedName>
</protein>